<sequence length="129" mass="14454">MNTKLLAAVVLGATLMVGGVASAANWNGLENYPEVQNSAHGTETYYFDLASQFKGIDGSRNFVFGINVINMHNNQYGDATLYKYMVEPSQKLVYKYDMNGNANLVEPGTAEYAMFEQVWETVYNVKFIR</sequence>
<protein>
    <submittedName>
        <fullName evidence="2">Uncharacterized protein</fullName>
    </submittedName>
</protein>
<gene>
    <name evidence="2" type="ORF">RVY80_01965</name>
</gene>
<name>A0ABU3Z6R7_9FIRM</name>
<evidence type="ECO:0000256" key="1">
    <source>
        <dbReference type="SAM" id="SignalP"/>
    </source>
</evidence>
<feature type="signal peptide" evidence="1">
    <location>
        <begin position="1"/>
        <end position="23"/>
    </location>
</feature>
<evidence type="ECO:0000313" key="3">
    <source>
        <dbReference type="Proteomes" id="UP001272515"/>
    </source>
</evidence>
<accession>A0ABU3Z6R7</accession>
<organism evidence="2 3">
    <name type="scientific">Veillonella absiana</name>
    <dbReference type="NCBI Taxonomy" id="3079305"/>
    <lineage>
        <taxon>Bacteria</taxon>
        <taxon>Bacillati</taxon>
        <taxon>Bacillota</taxon>
        <taxon>Negativicutes</taxon>
        <taxon>Veillonellales</taxon>
        <taxon>Veillonellaceae</taxon>
        <taxon>Veillonella</taxon>
    </lineage>
</organism>
<proteinExistence type="predicted"/>
<evidence type="ECO:0000313" key="2">
    <source>
        <dbReference type="EMBL" id="MDV5087618.1"/>
    </source>
</evidence>
<keyword evidence="3" id="KW-1185">Reference proteome</keyword>
<comment type="caution">
    <text evidence="2">The sequence shown here is derived from an EMBL/GenBank/DDBJ whole genome shotgun (WGS) entry which is preliminary data.</text>
</comment>
<reference evidence="2 3" key="1">
    <citation type="submission" date="2023-10" db="EMBL/GenBank/DDBJ databases">
        <title>Veillonella sp. nov., isolated from a pig farm feces dump.</title>
        <authorList>
            <person name="Chang Y.-H."/>
        </authorList>
    </citation>
    <scope>NUCLEOTIDE SEQUENCE [LARGE SCALE GENOMIC DNA]</scope>
    <source>
        <strain evidence="2 3">YH-vei2233</strain>
    </source>
</reference>
<dbReference type="EMBL" id="JAWJZB010000002">
    <property type="protein sequence ID" value="MDV5087618.1"/>
    <property type="molecule type" value="Genomic_DNA"/>
</dbReference>
<dbReference type="Proteomes" id="UP001272515">
    <property type="component" value="Unassembled WGS sequence"/>
</dbReference>
<keyword evidence="1" id="KW-0732">Signal</keyword>
<feature type="chain" id="PRO_5046000610" evidence="1">
    <location>
        <begin position="24"/>
        <end position="129"/>
    </location>
</feature>
<dbReference type="RefSeq" id="WP_310746419.1">
    <property type="nucleotide sequence ID" value="NZ_JAWJZA010000005.1"/>
</dbReference>